<feature type="region of interest" description="Disordered" evidence="1">
    <location>
        <begin position="1"/>
        <end position="22"/>
    </location>
</feature>
<keyword evidence="4" id="KW-1185">Reference proteome</keyword>
<evidence type="ECO:0000313" key="3">
    <source>
        <dbReference type="EMBL" id="GIY67523.1"/>
    </source>
</evidence>
<organism evidence="3 4">
    <name type="scientific">Caerostris darwini</name>
    <dbReference type="NCBI Taxonomy" id="1538125"/>
    <lineage>
        <taxon>Eukaryota</taxon>
        <taxon>Metazoa</taxon>
        <taxon>Ecdysozoa</taxon>
        <taxon>Arthropoda</taxon>
        <taxon>Chelicerata</taxon>
        <taxon>Arachnida</taxon>
        <taxon>Araneae</taxon>
        <taxon>Araneomorphae</taxon>
        <taxon>Entelegynae</taxon>
        <taxon>Araneoidea</taxon>
        <taxon>Araneidae</taxon>
        <taxon>Caerostris</taxon>
    </lineage>
</organism>
<evidence type="ECO:0000256" key="1">
    <source>
        <dbReference type="SAM" id="MobiDB-lite"/>
    </source>
</evidence>
<feature type="region of interest" description="Disordered" evidence="1">
    <location>
        <begin position="109"/>
        <end position="147"/>
    </location>
</feature>
<evidence type="ECO:0000313" key="4">
    <source>
        <dbReference type="Proteomes" id="UP001054837"/>
    </source>
</evidence>
<dbReference type="AlphaFoldDB" id="A0AAV4VBT5"/>
<evidence type="ECO:0000256" key="2">
    <source>
        <dbReference type="SAM" id="Phobius"/>
    </source>
</evidence>
<dbReference type="Proteomes" id="UP001054837">
    <property type="component" value="Unassembled WGS sequence"/>
</dbReference>
<keyword evidence="2" id="KW-1133">Transmembrane helix</keyword>
<proteinExistence type="predicted"/>
<dbReference type="EMBL" id="BPLQ01012749">
    <property type="protein sequence ID" value="GIY67523.1"/>
    <property type="molecule type" value="Genomic_DNA"/>
</dbReference>
<reference evidence="3 4" key="1">
    <citation type="submission" date="2021-06" db="EMBL/GenBank/DDBJ databases">
        <title>Caerostris darwini draft genome.</title>
        <authorList>
            <person name="Kono N."/>
            <person name="Arakawa K."/>
        </authorList>
    </citation>
    <scope>NUCLEOTIDE SEQUENCE [LARGE SCALE GENOMIC DNA]</scope>
</reference>
<feature type="transmembrane region" description="Helical" evidence="2">
    <location>
        <begin position="165"/>
        <end position="183"/>
    </location>
</feature>
<sequence>MYRDTRDIVSSADSDETAPLLNTHQRRFYVIDKDENSAAESAVGQEASSSDSIRKTSVGALPDPSRKTTPSDSDASEYSKFTSSHDSFCSDHSKLRVSNDSLNNLLEASSESEVFPVDTTTTTEADGVVDTPQNLDESPQDAGASGWRTVGTTIRGATVRMWRMLGVRLMMSTVLLSLPLSMGWMGARHLGDAACPAYGAGPYVYLILGCLGISYLLIHILMRLRILHEIYRNGWPCVAILKCVMEFAFVAIFVIRK</sequence>
<keyword evidence="2" id="KW-0812">Transmembrane</keyword>
<comment type="caution">
    <text evidence="3">The sequence shown here is derived from an EMBL/GenBank/DDBJ whole genome shotgun (WGS) entry which is preliminary data.</text>
</comment>
<accession>A0AAV4VBT5</accession>
<keyword evidence="2" id="KW-0472">Membrane</keyword>
<gene>
    <name evidence="3" type="ORF">CDAR_421981</name>
</gene>
<protein>
    <submittedName>
        <fullName evidence="3">Uncharacterized protein</fullName>
    </submittedName>
</protein>
<feature type="transmembrane region" description="Helical" evidence="2">
    <location>
        <begin position="234"/>
        <end position="255"/>
    </location>
</feature>
<feature type="region of interest" description="Disordered" evidence="1">
    <location>
        <begin position="37"/>
        <end position="92"/>
    </location>
</feature>
<feature type="transmembrane region" description="Helical" evidence="2">
    <location>
        <begin position="203"/>
        <end position="222"/>
    </location>
</feature>
<name>A0AAV4VBT5_9ARAC</name>